<dbReference type="EMBL" id="BARV01033358">
    <property type="protein sequence ID" value="GAI49437.1"/>
    <property type="molecule type" value="Genomic_DNA"/>
</dbReference>
<protein>
    <submittedName>
        <fullName evidence="2">Uncharacterized protein</fullName>
    </submittedName>
</protein>
<evidence type="ECO:0000256" key="1">
    <source>
        <dbReference type="SAM" id="MobiDB-lite"/>
    </source>
</evidence>
<reference evidence="2" key="1">
    <citation type="journal article" date="2014" name="Front. Microbiol.">
        <title>High frequency of phylogenetically diverse reductive dehalogenase-homologous genes in deep subseafloor sedimentary metagenomes.</title>
        <authorList>
            <person name="Kawai M."/>
            <person name="Futagami T."/>
            <person name="Toyoda A."/>
            <person name="Takaki Y."/>
            <person name="Nishi S."/>
            <person name="Hori S."/>
            <person name="Arai W."/>
            <person name="Tsubouchi T."/>
            <person name="Morono Y."/>
            <person name="Uchiyama I."/>
            <person name="Ito T."/>
            <person name="Fujiyama A."/>
            <person name="Inagaki F."/>
            <person name="Takami H."/>
        </authorList>
    </citation>
    <scope>NUCLEOTIDE SEQUENCE</scope>
    <source>
        <strain evidence="2">Expedition CK06-06</strain>
    </source>
</reference>
<proteinExistence type="predicted"/>
<sequence>MGSKPMPQNNELTAENAEDAEKKLKKRNRGFRGLTRIKYK</sequence>
<feature type="compositionally biased region" description="Basic residues" evidence="1">
    <location>
        <begin position="23"/>
        <end position="40"/>
    </location>
</feature>
<dbReference type="AlphaFoldDB" id="X1NZE2"/>
<comment type="caution">
    <text evidence="2">The sequence shown here is derived from an EMBL/GenBank/DDBJ whole genome shotgun (WGS) entry which is preliminary data.</text>
</comment>
<organism evidence="2">
    <name type="scientific">marine sediment metagenome</name>
    <dbReference type="NCBI Taxonomy" id="412755"/>
    <lineage>
        <taxon>unclassified sequences</taxon>
        <taxon>metagenomes</taxon>
        <taxon>ecological metagenomes</taxon>
    </lineage>
</organism>
<accession>X1NZE2</accession>
<evidence type="ECO:0000313" key="2">
    <source>
        <dbReference type="EMBL" id="GAI49437.1"/>
    </source>
</evidence>
<gene>
    <name evidence="2" type="ORF">S06H3_52440</name>
</gene>
<feature type="compositionally biased region" description="Polar residues" evidence="1">
    <location>
        <begin position="1"/>
        <end position="13"/>
    </location>
</feature>
<name>X1NZE2_9ZZZZ</name>
<feature type="region of interest" description="Disordered" evidence="1">
    <location>
        <begin position="1"/>
        <end position="40"/>
    </location>
</feature>